<evidence type="ECO:0000313" key="2">
    <source>
        <dbReference type="Proteomes" id="UP001345963"/>
    </source>
</evidence>
<proteinExistence type="predicted"/>
<sequence>MPDFIAHKHGPFSLCSAFSFLVIIGEIHPRLSLQATSLLLLLPFKLLYSLDTFAHSPACLPINIPLISS</sequence>
<evidence type="ECO:0000313" key="1">
    <source>
        <dbReference type="EMBL" id="MED6239381.1"/>
    </source>
</evidence>
<name>A0ABU7AMC5_9TELE</name>
<comment type="caution">
    <text evidence="1">The sequence shown here is derived from an EMBL/GenBank/DDBJ whole genome shotgun (WGS) entry which is preliminary data.</text>
</comment>
<reference evidence="1 2" key="1">
    <citation type="submission" date="2021-07" db="EMBL/GenBank/DDBJ databases">
        <authorList>
            <person name="Palmer J.M."/>
        </authorList>
    </citation>
    <scope>NUCLEOTIDE SEQUENCE [LARGE SCALE GENOMIC DNA]</scope>
    <source>
        <strain evidence="1 2">AT_MEX2019</strain>
        <tissue evidence="1">Muscle</tissue>
    </source>
</reference>
<dbReference type="EMBL" id="JAHUTI010021308">
    <property type="protein sequence ID" value="MED6239381.1"/>
    <property type="molecule type" value="Genomic_DNA"/>
</dbReference>
<dbReference type="Proteomes" id="UP001345963">
    <property type="component" value="Unassembled WGS sequence"/>
</dbReference>
<keyword evidence="2" id="KW-1185">Reference proteome</keyword>
<protein>
    <submittedName>
        <fullName evidence="1">Uncharacterized protein</fullName>
    </submittedName>
</protein>
<gene>
    <name evidence="1" type="ORF">ATANTOWER_005710</name>
</gene>
<organism evidence="1 2">
    <name type="scientific">Ataeniobius toweri</name>
    <dbReference type="NCBI Taxonomy" id="208326"/>
    <lineage>
        <taxon>Eukaryota</taxon>
        <taxon>Metazoa</taxon>
        <taxon>Chordata</taxon>
        <taxon>Craniata</taxon>
        <taxon>Vertebrata</taxon>
        <taxon>Euteleostomi</taxon>
        <taxon>Actinopterygii</taxon>
        <taxon>Neopterygii</taxon>
        <taxon>Teleostei</taxon>
        <taxon>Neoteleostei</taxon>
        <taxon>Acanthomorphata</taxon>
        <taxon>Ovalentaria</taxon>
        <taxon>Atherinomorphae</taxon>
        <taxon>Cyprinodontiformes</taxon>
        <taxon>Goodeidae</taxon>
        <taxon>Ataeniobius</taxon>
    </lineage>
</organism>
<accession>A0ABU7AMC5</accession>